<dbReference type="Proteomes" id="UP001187415">
    <property type="component" value="Unassembled WGS sequence"/>
</dbReference>
<evidence type="ECO:0000256" key="1">
    <source>
        <dbReference type="SAM" id="MobiDB-lite"/>
    </source>
</evidence>
<accession>A0AA88MBP5</accession>
<feature type="region of interest" description="Disordered" evidence="1">
    <location>
        <begin position="95"/>
        <end position="116"/>
    </location>
</feature>
<dbReference type="EMBL" id="JAUPFM010000013">
    <property type="protein sequence ID" value="KAK2832707.1"/>
    <property type="molecule type" value="Genomic_DNA"/>
</dbReference>
<feature type="compositionally biased region" description="Basic and acidic residues" evidence="1">
    <location>
        <begin position="106"/>
        <end position="116"/>
    </location>
</feature>
<feature type="region of interest" description="Disordered" evidence="1">
    <location>
        <begin position="132"/>
        <end position="155"/>
    </location>
</feature>
<sequence length="580" mass="62978">MLYLPPRAYAGQAVAVVAAGQDPLSVSAGEYRATDVMTCDDCAPKALLDQAKLVPVTAYRHTDKEFYGVDVMRLAPGRIQPYAWTTAVERAAADERAGPSARKRAEKTQHLCRREDSETSFARIERETIAGSAVASDRRAHPSGAPTEPAAVEEPQSRVFVKGRMRRAAGEIDTGMAILVRGMENEEAMFMENVVELSQTLTEMHPGIFAGPSRGLCKCSASDGVVVFQYALLLKDCTPASEWTPSQPPHSKERFVAQVLLLLREALLSKCLPVHALDPRNLLICQGAVVIDAVGYLSRHFRKGGPLVGECGEAALELCVDIADRRLPGTTLGSWLKAARGRASTGELADALNVAIESLRAYGDERIGVPDRLTLDQGLYFTFKEYTAEIPTWLAEAGEGSGSGNWTTKALDVGARLLVYGTPPCARGDQADPESLSRCGAFNAVIRNLVLRLKAKVLGETRLEIAALNCTSAPLKVTVNRSALTGVSGLDELDRARLQFCEQGKCYMHDANPGSSLDSLKWAPFIMFSKHMRTGPLCELSVEYYKVVILLVLLENTRSLTSLIDLFKRVSPLCGADCNF</sequence>
<evidence type="ECO:0000313" key="2">
    <source>
        <dbReference type="EMBL" id="KAK2832707.1"/>
    </source>
</evidence>
<evidence type="ECO:0000313" key="3">
    <source>
        <dbReference type="Proteomes" id="UP001187415"/>
    </source>
</evidence>
<name>A0AA88MBP5_CHASR</name>
<proteinExistence type="predicted"/>
<dbReference type="AlphaFoldDB" id="A0AA88MBP5"/>
<reference evidence="2" key="1">
    <citation type="submission" date="2023-07" db="EMBL/GenBank/DDBJ databases">
        <title>Chromosome-level Genome Assembly of Striped Snakehead (Channa striata).</title>
        <authorList>
            <person name="Liu H."/>
        </authorList>
    </citation>
    <scope>NUCLEOTIDE SEQUENCE</scope>
    <source>
        <strain evidence="2">Gz</strain>
        <tissue evidence="2">Muscle</tissue>
    </source>
</reference>
<organism evidence="2 3">
    <name type="scientific">Channa striata</name>
    <name type="common">Snakehead murrel</name>
    <name type="synonym">Ophicephalus striatus</name>
    <dbReference type="NCBI Taxonomy" id="64152"/>
    <lineage>
        <taxon>Eukaryota</taxon>
        <taxon>Metazoa</taxon>
        <taxon>Chordata</taxon>
        <taxon>Craniata</taxon>
        <taxon>Vertebrata</taxon>
        <taxon>Euteleostomi</taxon>
        <taxon>Actinopterygii</taxon>
        <taxon>Neopterygii</taxon>
        <taxon>Teleostei</taxon>
        <taxon>Neoteleostei</taxon>
        <taxon>Acanthomorphata</taxon>
        <taxon>Anabantaria</taxon>
        <taxon>Anabantiformes</taxon>
        <taxon>Channoidei</taxon>
        <taxon>Channidae</taxon>
        <taxon>Channa</taxon>
    </lineage>
</organism>
<protein>
    <submittedName>
        <fullName evidence="2">Uncharacterized protein</fullName>
    </submittedName>
</protein>
<keyword evidence="3" id="KW-1185">Reference proteome</keyword>
<comment type="caution">
    <text evidence="2">The sequence shown here is derived from an EMBL/GenBank/DDBJ whole genome shotgun (WGS) entry which is preliminary data.</text>
</comment>
<gene>
    <name evidence="2" type="ORF">Q5P01_016596</name>
</gene>